<evidence type="ECO:0000313" key="6">
    <source>
        <dbReference type="Proteomes" id="UP000199599"/>
    </source>
</evidence>
<dbReference type="RefSeq" id="WP_090092046.1">
    <property type="nucleotide sequence ID" value="NZ_CBCRVU010000001.1"/>
</dbReference>
<dbReference type="EMBL" id="QOCU01000002">
    <property type="protein sequence ID" value="RHW52903.1"/>
    <property type="molecule type" value="Genomic_DNA"/>
</dbReference>
<dbReference type="InterPro" id="IPR050266">
    <property type="entry name" value="AB_hydrolase_sf"/>
</dbReference>
<dbReference type="EMBL" id="QOCV01000005">
    <property type="protein sequence ID" value="RHW54695.1"/>
    <property type="molecule type" value="Genomic_DNA"/>
</dbReference>
<proteinExistence type="predicted"/>
<organism evidence="5 6">
    <name type="scientific">Lactobacillus bombicola</name>
    <dbReference type="NCBI Taxonomy" id="1505723"/>
    <lineage>
        <taxon>Bacteria</taxon>
        <taxon>Bacillati</taxon>
        <taxon>Bacillota</taxon>
        <taxon>Bacilli</taxon>
        <taxon>Lactobacillales</taxon>
        <taxon>Lactobacillaceae</taxon>
        <taxon>Lactobacillus</taxon>
    </lineage>
</organism>
<name>A0A1I1RD88_9LACO</name>
<dbReference type="EMBL" id="FOMN01000001">
    <property type="protein sequence ID" value="SFD30098.1"/>
    <property type="molecule type" value="Genomic_DNA"/>
</dbReference>
<evidence type="ECO:0000259" key="2">
    <source>
        <dbReference type="Pfam" id="PF00561"/>
    </source>
</evidence>
<keyword evidence="8" id="KW-1185">Reference proteome</keyword>
<dbReference type="STRING" id="1505723.SAMN04487792_0200"/>
<protein>
    <submittedName>
        <fullName evidence="3">Alpha/beta hydrolase</fullName>
    </submittedName>
    <submittedName>
        <fullName evidence="5">Pimeloyl-ACP methyl ester carboxylesterase</fullName>
    </submittedName>
</protein>
<reference evidence="6" key="2">
    <citation type="submission" date="2016-10" db="EMBL/GenBank/DDBJ databases">
        <authorList>
            <person name="Varghese N."/>
            <person name="Submissions S."/>
        </authorList>
    </citation>
    <scope>NUCLEOTIDE SEQUENCE [LARGE SCALE GENOMIC DNA]</scope>
    <source>
        <strain evidence="6">R-53102</strain>
    </source>
</reference>
<dbReference type="AlphaFoldDB" id="A0A1I1RD88"/>
<dbReference type="Proteomes" id="UP000283380">
    <property type="component" value="Unassembled WGS sequence"/>
</dbReference>
<dbReference type="InterPro" id="IPR029058">
    <property type="entry name" value="AB_hydrolase_fold"/>
</dbReference>
<dbReference type="SUPFAM" id="SSF53474">
    <property type="entry name" value="alpha/beta-Hydrolases"/>
    <property type="match status" value="1"/>
</dbReference>
<dbReference type="PANTHER" id="PTHR43798:SF31">
    <property type="entry name" value="AB HYDROLASE SUPERFAMILY PROTEIN YCLE"/>
    <property type="match status" value="1"/>
</dbReference>
<dbReference type="Proteomes" id="UP000265862">
    <property type="component" value="Unassembled WGS sequence"/>
</dbReference>
<dbReference type="Pfam" id="PF00561">
    <property type="entry name" value="Abhydrolase_1"/>
    <property type="match status" value="1"/>
</dbReference>
<sequence>MIHQADLITNDGIRIHYYDTQLDKQPLLAIPGIGGSALLWEKALEQFQSKFRIIIIDPRNQGKSARTFQGQRISRHAADLAELIQKLDLSHIIGIGNSMGAANFWAYISIYGSDRLNALIDLDQPPKMINDSTWKFGFKDLTWANFPDYLKLDFGSGIYAQIDDAMFEKAHQFAQKYPYFPKSNYLCRINHAEQDWRDVLVNLKIPMLVLAGKNSPFFNYHFAYKMTELNSQISAKIIPECGHIIQAEQPNVMYEEVLNFLVEKEVT</sequence>
<reference evidence="7 8" key="3">
    <citation type="submission" date="2018-07" db="EMBL/GenBank/DDBJ databases">
        <title>Genome sequences of six Lactobacillus spp. isolated from bumble bee guts.</title>
        <authorList>
            <person name="Motta E.V.S."/>
            <person name="Moran N.A."/>
        </authorList>
    </citation>
    <scope>NUCLEOTIDE SEQUENCE [LARGE SCALE GENOMIC DNA]</scope>
    <source>
        <strain evidence="3 8">BI-4G</strain>
        <strain evidence="4 7">OCC3</strain>
    </source>
</reference>
<dbReference type="PANTHER" id="PTHR43798">
    <property type="entry name" value="MONOACYLGLYCEROL LIPASE"/>
    <property type="match status" value="1"/>
</dbReference>
<evidence type="ECO:0000256" key="1">
    <source>
        <dbReference type="ARBA" id="ARBA00022801"/>
    </source>
</evidence>
<dbReference type="GO" id="GO:0016787">
    <property type="term" value="F:hydrolase activity"/>
    <property type="evidence" value="ECO:0007669"/>
    <property type="project" value="UniProtKB-KW"/>
</dbReference>
<dbReference type="Gene3D" id="3.40.50.1820">
    <property type="entry name" value="alpha/beta hydrolase"/>
    <property type="match status" value="1"/>
</dbReference>
<evidence type="ECO:0000313" key="4">
    <source>
        <dbReference type="EMBL" id="RHW54695.1"/>
    </source>
</evidence>
<evidence type="ECO:0000313" key="3">
    <source>
        <dbReference type="EMBL" id="RHW52903.1"/>
    </source>
</evidence>
<dbReference type="Proteomes" id="UP000199599">
    <property type="component" value="Unassembled WGS sequence"/>
</dbReference>
<accession>A0A1I1RD88</accession>
<evidence type="ECO:0000313" key="5">
    <source>
        <dbReference type="EMBL" id="SFD30098.1"/>
    </source>
</evidence>
<evidence type="ECO:0000313" key="7">
    <source>
        <dbReference type="Proteomes" id="UP000265862"/>
    </source>
</evidence>
<reference evidence="5" key="1">
    <citation type="submission" date="2016-10" db="EMBL/GenBank/DDBJ databases">
        <authorList>
            <person name="de Groot N.N."/>
        </authorList>
    </citation>
    <scope>NUCLEOTIDE SEQUENCE [LARGE SCALE GENOMIC DNA]</scope>
    <source>
        <strain evidence="5">R-53102</strain>
    </source>
</reference>
<evidence type="ECO:0000313" key="8">
    <source>
        <dbReference type="Proteomes" id="UP000283380"/>
    </source>
</evidence>
<gene>
    <name evidence="3" type="ORF">DS834_03195</name>
    <name evidence="4" type="ORF">DS835_03565</name>
    <name evidence="5" type="ORF">SAMN04487792_0200</name>
</gene>
<dbReference type="InterPro" id="IPR000073">
    <property type="entry name" value="AB_hydrolase_1"/>
</dbReference>
<feature type="domain" description="AB hydrolase-1" evidence="2">
    <location>
        <begin position="26"/>
        <end position="142"/>
    </location>
</feature>
<dbReference type="GO" id="GO:0016020">
    <property type="term" value="C:membrane"/>
    <property type="evidence" value="ECO:0007669"/>
    <property type="project" value="TreeGrafter"/>
</dbReference>
<keyword evidence="1 3" id="KW-0378">Hydrolase</keyword>